<evidence type="ECO:0000313" key="3">
    <source>
        <dbReference type="EMBL" id="TCO71559.1"/>
    </source>
</evidence>
<accession>A0A4R2KLH1</accession>
<dbReference type="EMBL" id="SLWW01000006">
    <property type="protein sequence ID" value="TCO71559.1"/>
    <property type="molecule type" value="Genomic_DNA"/>
</dbReference>
<dbReference type="AlphaFoldDB" id="A0A4R2KLH1"/>
<feature type="domain" description="SH3b" evidence="2">
    <location>
        <begin position="55"/>
        <end position="127"/>
    </location>
</feature>
<sequence>MTKTSPTRPWAAAARRAAPLGCAVVLLGVLGGAPLARAEADGPDFFRVTGVAASDVLNLRAAPDASAAKLGEIPPGADGLSNLGCEGGLSFAEWQAATEAERAAGVQARWCRVAFGGVEGWVAARFLTEGSAPAPAAAAAGDLVLWRLVAVNGAPVEGTPEIDFAPDGAISGGTGCNRFQARGRMEGGSLVIEGPVATTRMACPPTLDAQESRILSVMQGPIAVAFDPLTGQLGLSNAGVTLALAPGGAPQAEAPAHRFSPAPGEAAEYWSVFGVEGHLNLRAEASTGAKVLAQILPGTVLRTSGCRAGDGQNWCEVEMLDGTQTRGWAAAEYLEPAGSALRAGQDIFDAIGHVPCAQAVGQPMGRCEFGVARDGGGSATVVVIRPDTRKRALFFQSGAFVSADTSQADGYPETTATREGDLTQVRVGAERYEIPDAVLFGG</sequence>
<dbReference type="PANTHER" id="PTHR35535:SF1">
    <property type="entry name" value="HEAT SHOCK PROTEIN HSLJ"/>
    <property type="match status" value="1"/>
</dbReference>
<keyword evidence="4" id="KW-1185">Reference proteome</keyword>
<feature type="domain" description="DUF306" evidence="1">
    <location>
        <begin position="146"/>
        <end position="238"/>
    </location>
</feature>
<dbReference type="InterPro" id="IPR003646">
    <property type="entry name" value="SH3-like_bac-type"/>
</dbReference>
<evidence type="ECO:0000259" key="2">
    <source>
        <dbReference type="Pfam" id="PF08239"/>
    </source>
</evidence>
<dbReference type="Pfam" id="PF08239">
    <property type="entry name" value="SH3_3"/>
    <property type="match status" value="2"/>
</dbReference>
<reference evidence="3 4" key="1">
    <citation type="submission" date="2019-03" db="EMBL/GenBank/DDBJ databases">
        <title>Genomic Encyclopedia of Type Strains, Phase IV (KMG-IV): sequencing the most valuable type-strain genomes for metagenomic binning, comparative biology and taxonomic classification.</title>
        <authorList>
            <person name="Goeker M."/>
        </authorList>
    </citation>
    <scope>NUCLEOTIDE SEQUENCE [LARGE SCALE GENOMIC DNA]</scope>
    <source>
        <strain evidence="3 4">DSM 4868</strain>
    </source>
</reference>
<dbReference type="Gene3D" id="2.30.30.40">
    <property type="entry name" value="SH3 Domains"/>
    <property type="match status" value="2"/>
</dbReference>
<feature type="domain" description="SH3b" evidence="2">
    <location>
        <begin position="278"/>
        <end position="335"/>
    </location>
</feature>
<dbReference type="InterPro" id="IPR053147">
    <property type="entry name" value="Hsp_HslJ-like"/>
</dbReference>
<protein>
    <submittedName>
        <fullName evidence="3">Heat shock protein HslJ</fullName>
    </submittedName>
</protein>
<dbReference type="Pfam" id="PF03724">
    <property type="entry name" value="META"/>
    <property type="match status" value="1"/>
</dbReference>
<dbReference type="OrthoDB" id="964913at2"/>
<evidence type="ECO:0000259" key="1">
    <source>
        <dbReference type="Pfam" id="PF03724"/>
    </source>
</evidence>
<dbReference type="PANTHER" id="PTHR35535">
    <property type="entry name" value="HEAT SHOCK PROTEIN HSLJ"/>
    <property type="match status" value="1"/>
</dbReference>
<name>A0A4R2KLH1_9RHOB</name>
<evidence type="ECO:0000313" key="4">
    <source>
        <dbReference type="Proteomes" id="UP000295142"/>
    </source>
</evidence>
<comment type="caution">
    <text evidence="3">The sequence shown here is derived from an EMBL/GenBank/DDBJ whole genome shotgun (WGS) entry which is preliminary data.</text>
</comment>
<dbReference type="RefSeq" id="WP_132543826.1">
    <property type="nucleotide sequence ID" value="NZ_SLWW01000006.1"/>
</dbReference>
<dbReference type="Proteomes" id="UP000295142">
    <property type="component" value="Unassembled WGS sequence"/>
</dbReference>
<keyword evidence="3" id="KW-0346">Stress response</keyword>
<proteinExistence type="predicted"/>
<dbReference type="Gene3D" id="2.40.128.270">
    <property type="match status" value="1"/>
</dbReference>
<dbReference type="InterPro" id="IPR005184">
    <property type="entry name" value="DUF306_Meta_HslJ"/>
</dbReference>
<organism evidence="3 4">
    <name type="scientific">Rhodovulum euryhalinum</name>
    <dbReference type="NCBI Taxonomy" id="35805"/>
    <lineage>
        <taxon>Bacteria</taxon>
        <taxon>Pseudomonadati</taxon>
        <taxon>Pseudomonadota</taxon>
        <taxon>Alphaproteobacteria</taxon>
        <taxon>Rhodobacterales</taxon>
        <taxon>Paracoccaceae</taxon>
        <taxon>Rhodovulum</taxon>
    </lineage>
</organism>
<gene>
    <name evidence="3" type="ORF">EV655_10651</name>
</gene>
<dbReference type="InterPro" id="IPR038670">
    <property type="entry name" value="HslJ-like_sf"/>
</dbReference>